<feature type="compositionally biased region" description="Low complexity" evidence="1">
    <location>
        <begin position="487"/>
        <end position="497"/>
    </location>
</feature>
<evidence type="ECO:0000256" key="1">
    <source>
        <dbReference type="SAM" id="MobiDB-lite"/>
    </source>
</evidence>
<feature type="region of interest" description="Disordered" evidence="1">
    <location>
        <begin position="478"/>
        <end position="522"/>
    </location>
</feature>
<proteinExistence type="predicted"/>
<evidence type="ECO:0000313" key="3">
    <source>
        <dbReference type="Proteomes" id="UP001189429"/>
    </source>
</evidence>
<evidence type="ECO:0000313" key="2">
    <source>
        <dbReference type="EMBL" id="CAK0851518.1"/>
    </source>
</evidence>
<name>A0ABN9TYV4_9DINO</name>
<keyword evidence="3" id="KW-1185">Reference proteome</keyword>
<protein>
    <submittedName>
        <fullName evidence="2">Uncharacterized protein</fullName>
    </submittedName>
</protein>
<gene>
    <name evidence="2" type="ORF">PCOR1329_LOCUS43658</name>
</gene>
<comment type="caution">
    <text evidence="2">The sequence shown here is derived from an EMBL/GenBank/DDBJ whole genome shotgun (WGS) entry which is preliminary data.</text>
</comment>
<dbReference type="InterPro" id="IPR011249">
    <property type="entry name" value="Metalloenz_LuxS/M16"/>
</dbReference>
<dbReference type="EMBL" id="CAUYUJ010015248">
    <property type="protein sequence ID" value="CAK0851518.1"/>
    <property type="molecule type" value="Genomic_DNA"/>
</dbReference>
<organism evidence="2 3">
    <name type="scientific">Prorocentrum cordatum</name>
    <dbReference type="NCBI Taxonomy" id="2364126"/>
    <lineage>
        <taxon>Eukaryota</taxon>
        <taxon>Sar</taxon>
        <taxon>Alveolata</taxon>
        <taxon>Dinophyceae</taxon>
        <taxon>Prorocentrales</taxon>
        <taxon>Prorocentraceae</taxon>
        <taxon>Prorocentrum</taxon>
    </lineage>
</organism>
<sequence length="522" mass="55630">MAEPMSWQATCEQVLQQISAVASYGVTEQELTLALRMTLDRVDSSTRSQPWAFMSTHSGYEVHATSREVVDALIGAAPCGHLMSTAEEFGRALRRAGEAITVAELNAAAASLLGHLRAGGRQHGTVVVSCPAFMLEEATRQRVPFQPPSAEEVRRALCGVEELTEAEVTEGLVEVPASLLAPLEPVAPVERAELPDGVVSLRLPNGLRVRLLVRPSSPDGPVEGTMRLTMPGGRAGELRRGLPAGSTEASLRTLESCGVGEWKREQLQLYQKLRSTSVELRAGADVSEAFVHFASSADSCRAGLEYLHWLLRQPRMDMQGFMEGQLRMKGNANAREKSLENRATQALLEGMYPNDPWIAEPTLRQVNMLSMGQVRRAAEAQLGDVGQLQLDIVCSASPRGPSTGSGLSRPTEERGGRSAGGRGRGRDEAAARARGVPHRGPAAASRGGLHAAAGAGAVVGSARRRAADARARQQGAAVWCSSPGAPRATGGRATLSGARRRSRRASPGAAACTRCSRPRPWR</sequence>
<accession>A0ABN9TYV4</accession>
<dbReference type="Gene3D" id="3.30.830.10">
    <property type="entry name" value="Metalloenzyme, LuxS/M16 peptidase-like"/>
    <property type="match status" value="1"/>
</dbReference>
<dbReference type="Proteomes" id="UP001189429">
    <property type="component" value="Unassembled WGS sequence"/>
</dbReference>
<feature type="region of interest" description="Disordered" evidence="1">
    <location>
        <begin position="396"/>
        <end position="449"/>
    </location>
</feature>
<dbReference type="SUPFAM" id="SSF63411">
    <property type="entry name" value="LuxS/MPP-like metallohydrolase"/>
    <property type="match status" value="1"/>
</dbReference>
<reference evidence="2" key="1">
    <citation type="submission" date="2023-10" db="EMBL/GenBank/DDBJ databases">
        <authorList>
            <person name="Chen Y."/>
            <person name="Shah S."/>
            <person name="Dougan E. K."/>
            <person name="Thang M."/>
            <person name="Chan C."/>
        </authorList>
    </citation>
    <scope>NUCLEOTIDE SEQUENCE [LARGE SCALE GENOMIC DNA]</scope>
</reference>